<evidence type="ECO:0008006" key="3">
    <source>
        <dbReference type="Google" id="ProtNLM"/>
    </source>
</evidence>
<gene>
    <name evidence="1" type="ORF">Dsi01nite_021050</name>
</gene>
<dbReference type="Gene3D" id="1.25.10.10">
    <property type="entry name" value="Leucine-rich Repeat Variant"/>
    <property type="match status" value="1"/>
</dbReference>
<reference evidence="1" key="1">
    <citation type="submission" date="2021-01" db="EMBL/GenBank/DDBJ databases">
        <title>Whole genome shotgun sequence of Dactylosporangium siamense NBRC 106093.</title>
        <authorList>
            <person name="Komaki H."/>
            <person name="Tamura T."/>
        </authorList>
    </citation>
    <scope>NUCLEOTIDE SEQUENCE</scope>
    <source>
        <strain evidence="1">NBRC 106093</strain>
    </source>
</reference>
<sequence>MLEGLSGVPWAKLEHAYGPAADVPDLIRALASVDAPAREEALFRLYSNIFHQGTRYQASAYAVPFLLELLASPRTPDRAQIMELLASLAIGYDEAWLPDSFPVASYRERAVGGDRMLVASPVASGAEDDDGSYRNLVPPDESQQEQLFADVELVVYDAVRSGVPLYCALLTEEHESDLRVAAAYALSWFPEDAGTSAGPLTYAAGDPDAAVAATALVALGQVGADDPFAARIVRAALTDDRDLVRWAAAVALARLHGAAAEPAVAAELLAWTAGGDPGRSEIPYLEGDVCGYAGLALRQLDGGHAGAVFDALLARTPAVDGVAALTVVGEALRRAFPAGPVAEDVTFAVLDQPQQRLLRILAENPTTWELDGFAMFGNFSSMVGGYRLPGDAEAMRTFVTGH</sequence>
<comment type="caution">
    <text evidence="1">The sequence shown here is derived from an EMBL/GenBank/DDBJ whole genome shotgun (WGS) entry which is preliminary data.</text>
</comment>
<dbReference type="Proteomes" id="UP000660611">
    <property type="component" value="Unassembled WGS sequence"/>
</dbReference>
<keyword evidence="2" id="KW-1185">Reference proteome</keyword>
<organism evidence="1 2">
    <name type="scientific">Dactylosporangium siamense</name>
    <dbReference type="NCBI Taxonomy" id="685454"/>
    <lineage>
        <taxon>Bacteria</taxon>
        <taxon>Bacillati</taxon>
        <taxon>Actinomycetota</taxon>
        <taxon>Actinomycetes</taxon>
        <taxon>Micromonosporales</taxon>
        <taxon>Micromonosporaceae</taxon>
        <taxon>Dactylosporangium</taxon>
    </lineage>
</organism>
<dbReference type="SUPFAM" id="SSF48371">
    <property type="entry name" value="ARM repeat"/>
    <property type="match status" value="1"/>
</dbReference>
<dbReference type="InterPro" id="IPR016024">
    <property type="entry name" value="ARM-type_fold"/>
</dbReference>
<name>A0A919U652_9ACTN</name>
<dbReference type="RefSeq" id="WP_203845909.1">
    <property type="nucleotide sequence ID" value="NZ_BAAAVW010000006.1"/>
</dbReference>
<dbReference type="AlphaFoldDB" id="A0A919U652"/>
<dbReference type="EMBL" id="BONQ01000030">
    <property type="protein sequence ID" value="GIG44064.1"/>
    <property type="molecule type" value="Genomic_DNA"/>
</dbReference>
<evidence type="ECO:0000313" key="2">
    <source>
        <dbReference type="Proteomes" id="UP000660611"/>
    </source>
</evidence>
<proteinExistence type="predicted"/>
<dbReference type="InterPro" id="IPR011989">
    <property type="entry name" value="ARM-like"/>
</dbReference>
<accession>A0A919U652</accession>
<protein>
    <recommendedName>
        <fullName evidence="3">HEAT repeat domain-containing protein</fullName>
    </recommendedName>
</protein>
<evidence type="ECO:0000313" key="1">
    <source>
        <dbReference type="EMBL" id="GIG44064.1"/>
    </source>
</evidence>